<evidence type="ECO:0000256" key="1">
    <source>
        <dbReference type="SAM" id="MobiDB-lite"/>
    </source>
</evidence>
<dbReference type="OMA" id="QDEILCP"/>
<dbReference type="GeneID" id="13443895"/>
<dbReference type="eggNOG" id="ENOG502QYZN">
    <property type="taxonomic scope" value="Eukaryota"/>
</dbReference>
<dbReference type="InParanoid" id="F0VEJ1"/>
<reference evidence="2" key="1">
    <citation type="submission" date="2011-02" db="EMBL/GenBank/DDBJ databases">
        <authorList>
            <person name="Aslett M."/>
        </authorList>
    </citation>
    <scope>NUCLEOTIDE SEQUENCE</scope>
    <source>
        <strain evidence="2">Liverpool</strain>
    </source>
</reference>
<protein>
    <submittedName>
        <fullName evidence="2">Uncharacterized protein</fullName>
    </submittedName>
</protein>
<organism evidence="2 4">
    <name type="scientific">Neospora caninum (strain Liverpool)</name>
    <dbReference type="NCBI Taxonomy" id="572307"/>
    <lineage>
        <taxon>Eukaryota</taxon>
        <taxon>Sar</taxon>
        <taxon>Alveolata</taxon>
        <taxon>Apicomplexa</taxon>
        <taxon>Conoidasida</taxon>
        <taxon>Coccidia</taxon>
        <taxon>Eucoccidiorida</taxon>
        <taxon>Eimeriorina</taxon>
        <taxon>Sarcocystidae</taxon>
        <taxon>Neospora</taxon>
    </lineage>
</organism>
<feature type="region of interest" description="Disordered" evidence="1">
    <location>
        <begin position="226"/>
        <end position="309"/>
    </location>
</feature>
<reference evidence="4" key="3">
    <citation type="journal article" date="2012" name="PLoS Pathog.">
        <title>Comparative genomics of the apicomplexan parasites Toxoplasma gondii and Neospora caninum: Coccidia differing in host range and transmission strategy.</title>
        <authorList>
            <person name="Reid A.J."/>
            <person name="Vermont S.J."/>
            <person name="Cotton J.A."/>
            <person name="Harris D."/>
            <person name="Hill-Cawthorne G.A."/>
            <person name="Konen-Waisman S."/>
            <person name="Latham S.M."/>
            <person name="Mourier T."/>
            <person name="Norton R."/>
            <person name="Quail M.A."/>
            <person name="Sanders M."/>
            <person name="Shanmugam D."/>
            <person name="Sohal A."/>
            <person name="Wasmuth J.D."/>
            <person name="Brunk B."/>
            <person name="Grigg M.E."/>
            <person name="Howard J.C."/>
            <person name="Parkinson J."/>
            <person name="Roos D.S."/>
            <person name="Trees A.J."/>
            <person name="Berriman M."/>
            <person name="Pain A."/>
            <person name="Wastling J.M."/>
        </authorList>
    </citation>
    <scope>NUCLEOTIDE SEQUENCE [LARGE SCALE GENOMIC DNA]</scope>
    <source>
        <strain evidence="4">Liverpool</strain>
    </source>
</reference>
<evidence type="ECO:0000313" key="2">
    <source>
        <dbReference type="EMBL" id="CBZ52135.1"/>
    </source>
</evidence>
<proteinExistence type="predicted"/>
<feature type="compositionally biased region" description="Basic and acidic residues" evidence="1">
    <location>
        <begin position="540"/>
        <end position="549"/>
    </location>
</feature>
<feature type="compositionally biased region" description="Basic and acidic residues" evidence="1">
    <location>
        <begin position="36"/>
        <end position="76"/>
    </location>
</feature>
<feature type="region of interest" description="Disordered" evidence="1">
    <location>
        <begin position="336"/>
        <end position="387"/>
    </location>
</feature>
<dbReference type="EMBL" id="LN714480">
    <property type="protein sequence ID" value="CEL66097.1"/>
    <property type="molecule type" value="Genomic_DNA"/>
</dbReference>
<reference evidence="2" key="2">
    <citation type="submission" date="2011-03" db="EMBL/GenBank/DDBJ databases">
        <title>Comparative genomics and transcriptomics of Neospora caninum and Toxoplasma gondii.</title>
        <authorList>
            <person name="Reid A.J."/>
            <person name="Sohal A."/>
            <person name="Harris D."/>
            <person name="Quail M."/>
            <person name="Sanders M."/>
            <person name="Berriman M."/>
            <person name="Wastling J.M."/>
            <person name="Pain A."/>
        </authorList>
    </citation>
    <scope>NUCLEOTIDE SEQUENCE</scope>
    <source>
        <strain evidence="2">Liverpool</strain>
    </source>
</reference>
<feature type="compositionally biased region" description="Basic and acidic residues" evidence="1">
    <location>
        <begin position="236"/>
        <end position="253"/>
    </location>
</feature>
<dbReference type="Proteomes" id="UP000007494">
    <property type="component" value="Chromosome VI"/>
</dbReference>
<keyword evidence="4" id="KW-1185">Reference proteome</keyword>
<evidence type="ECO:0000313" key="4">
    <source>
        <dbReference type="Proteomes" id="UP000007494"/>
    </source>
</evidence>
<gene>
    <name evidence="3" type="ORF">BN1204_019240</name>
    <name evidence="2" type="ORF">NCLIV_019240</name>
</gene>
<feature type="compositionally biased region" description="Basic and acidic residues" evidence="1">
    <location>
        <begin position="273"/>
        <end position="285"/>
    </location>
</feature>
<evidence type="ECO:0000313" key="3">
    <source>
        <dbReference type="EMBL" id="CEL66097.1"/>
    </source>
</evidence>
<dbReference type="AlphaFoldDB" id="F0VEJ1"/>
<feature type="compositionally biased region" description="Polar residues" evidence="1">
    <location>
        <begin position="347"/>
        <end position="382"/>
    </location>
</feature>
<feature type="compositionally biased region" description="Low complexity" evidence="1">
    <location>
        <begin position="558"/>
        <end position="569"/>
    </location>
</feature>
<accession>F0VEJ1</accession>
<name>F0VEJ1_NEOCL</name>
<dbReference type="EMBL" id="FR823387">
    <property type="protein sequence ID" value="CBZ52135.1"/>
    <property type="molecule type" value="Genomic_DNA"/>
</dbReference>
<dbReference type="OrthoDB" id="333067at2759"/>
<dbReference type="VEuPathDB" id="ToxoDB:NCLIV_019240"/>
<dbReference type="RefSeq" id="XP_003882167.1">
    <property type="nucleotide sequence ID" value="XM_003882118.1"/>
</dbReference>
<sequence>MAEPSLSPAAASLFARSQARPFVLPSSYSWWGEVDASREAGAEPTPEKHAAFVNDDSEKAKSSEGNNPREETRCTDTPDGVPEVGQAAELRRLNLLRSHFATASFWEIDTAERMRQGLCSWSSGSAKNAEFSEGNYNGGPSSETEEMPAADFRREARLHGVSGVRDGDSESLASTGSGIRPFGFAQDEILCPVFRLILNHRCNLTLVGKRLCASDLLLRPLAVVHSPSGAQTSDATEPKDRPERKKETGKEGRNGMGNWLQLLAPQRSPTRAADGDRNCGRHSSEDGADSSTASSCWETAAPSSASPGGDGDSLYLRHITLNVLASSAVASRASPARSKSACCQVTDGASSSTSEGTDGSHPGSTSLATSEARTSVQSASRTSKTEETAWGPALSYGLLLVRLEALPEEVRAAVLQASRPFGRLLEDHGVIREVLVDKKLHIHIRRSFFDIGDDAECQDGAIGEGGDREKPCVHPKAPAGCTCVSVLPPESERGRCNEQISCTFGRWSLMLCNGKPAARVLEILNASLLLRAAALDHRHEKAAGNRESKAPAGSVEPDSAATGSASDAGPFLSEEEEAVLEHLSRVCLCSAQECPIHKPWLDIPSLWGPPTGFSPAHSRSARKEGKARTCENSATCGTESCFNCGSALCVEMFQRE</sequence>
<feature type="region of interest" description="Disordered" evidence="1">
    <location>
        <begin position="36"/>
        <end position="82"/>
    </location>
</feature>
<reference evidence="3" key="4">
    <citation type="journal article" date="2015" name="PLoS ONE">
        <title>Comprehensive Evaluation of Toxoplasma gondii VEG and Neospora caninum LIV Genomes with Tachyzoite Stage Transcriptome and Proteome Defines Novel Transcript Features.</title>
        <authorList>
            <person name="Ramaprasad A."/>
            <person name="Mourier T."/>
            <person name="Naeem R."/>
            <person name="Malas T.B."/>
            <person name="Moussa E."/>
            <person name="Panigrahi A."/>
            <person name="Vermont S.J."/>
            <person name="Otto T.D."/>
            <person name="Wastling J."/>
            <person name="Pain A."/>
        </authorList>
    </citation>
    <scope>NUCLEOTIDE SEQUENCE</scope>
    <source>
        <strain evidence="3">Liverpool</strain>
    </source>
</reference>
<feature type="region of interest" description="Disordered" evidence="1">
    <location>
        <begin position="540"/>
        <end position="569"/>
    </location>
</feature>